<sequence length="207" mass="23279">MENIWYVPDVKRHLFSVQQATKHGGEVKMTKTHTEFFRNEELVAVGSWRDGTYIMSMRVVSPASPAEISIATETESLQLWHERLGQQNKRHIPKLITDMGISPLRSGEVDAHSETFFSRWEIFSALILAENAVRKDSVDLGHISVGMSCNISETLQDLDVLLKSIGTEMALIGADLNAHSRIWGYRDESARGSLVEDLIAANHLFLM</sequence>
<reference evidence="1" key="2">
    <citation type="submission" date="2020-06" db="EMBL/GenBank/DDBJ databases">
        <authorList>
            <person name="Sheffer M."/>
        </authorList>
    </citation>
    <scope>NUCLEOTIDE SEQUENCE</scope>
</reference>
<evidence type="ECO:0000313" key="2">
    <source>
        <dbReference type="Proteomes" id="UP000807504"/>
    </source>
</evidence>
<keyword evidence="2" id="KW-1185">Reference proteome</keyword>
<dbReference type="Gene3D" id="3.60.10.10">
    <property type="entry name" value="Endonuclease/exonuclease/phosphatase"/>
    <property type="match status" value="1"/>
</dbReference>
<dbReference type="SUPFAM" id="SSF56219">
    <property type="entry name" value="DNase I-like"/>
    <property type="match status" value="1"/>
</dbReference>
<accession>A0A8T0FGJ3</accession>
<protein>
    <recommendedName>
        <fullName evidence="3">Endonuclease/exonuclease/phosphatase domain-containing protein</fullName>
    </recommendedName>
</protein>
<name>A0A8T0FGJ3_ARGBR</name>
<evidence type="ECO:0000313" key="1">
    <source>
        <dbReference type="EMBL" id="KAF8789512.1"/>
    </source>
</evidence>
<reference evidence="1" key="1">
    <citation type="journal article" date="2020" name="bioRxiv">
        <title>Chromosome-level reference genome of the European wasp spider Argiope bruennichi: a resource for studies on range expansion and evolutionary adaptation.</title>
        <authorList>
            <person name="Sheffer M.M."/>
            <person name="Hoppe A."/>
            <person name="Krehenwinkel H."/>
            <person name="Uhl G."/>
            <person name="Kuss A.W."/>
            <person name="Jensen L."/>
            <person name="Jensen C."/>
            <person name="Gillespie R.G."/>
            <person name="Hoff K.J."/>
            <person name="Prost S."/>
        </authorList>
    </citation>
    <scope>NUCLEOTIDE SEQUENCE</scope>
</reference>
<comment type="caution">
    <text evidence="1">The sequence shown here is derived from an EMBL/GenBank/DDBJ whole genome shotgun (WGS) entry which is preliminary data.</text>
</comment>
<organism evidence="1 2">
    <name type="scientific">Argiope bruennichi</name>
    <name type="common">Wasp spider</name>
    <name type="synonym">Aranea bruennichi</name>
    <dbReference type="NCBI Taxonomy" id="94029"/>
    <lineage>
        <taxon>Eukaryota</taxon>
        <taxon>Metazoa</taxon>
        <taxon>Ecdysozoa</taxon>
        <taxon>Arthropoda</taxon>
        <taxon>Chelicerata</taxon>
        <taxon>Arachnida</taxon>
        <taxon>Araneae</taxon>
        <taxon>Araneomorphae</taxon>
        <taxon>Entelegynae</taxon>
        <taxon>Araneoidea</taxon>
        <taxon>Araneidae</taxon>
        <taxon>Argiope</taxon>
    </lineage>
</organism>
<evidence type="ECO:0008006" key="3">
    <source>
        <dbReference type="Google" id="ProtNLM"/>
    </source>
</evidence>
<dbReference type="InterPro" id="IPR036691">
    <property type="entry name" value="Endo/exonu/phosph_ase_sf"/>
</dbReference>
<dbReference type="EMBL" id="JABXBU010000012">
    <property type="protein sequence ID" value="KAF8789512.1"/>
    <property type="molecule type" value="Genomic_DNA"/>
</dbReference>
<dbReference type="Proteomes" id="UP000807504">
    <property type="component" value="Unassembled WGS sequence"/>
</dbReference>
<dbReference type="AlphaFoldDB" id="A0A8T0FGJ3"/>
<proteinExistence type="predicted"/>
<gene>
    <name evidence="1" type="ORF">HNY73_007445</name>
</gene>